<evidence type="ECO:0000256" key="5">
    <source>
        <dbReference type="ARBA" id="ARBA00022989"/>
    </source>
</evidence>
<organism evidence="11 12">
    <name type="scientific">Ornithinimicrobium pekingense</name>
    <dbReference type="NCBI Taxonomy" id="384677"/>
    <lineage>
        <taxon>Bacteria</taxon>
        <taxon>Bacillati</taxon>
        <taxon>Actinomycetota</taxon>
        <taxon>Actinomycetes</taxon>
        <taxon>Micrococcales</taxon>
        <taxon>Ornithinimicrobiaceae</taxon>
        <taxon>Ornithinimicrobium</taxon>
    </lineage>
</organism>
<feature type="domain" description="Acyltransferase 3" evidence="10">
    <location>
        <begin position="101"/>
        <end position="435"/>
    </location>
</feature>
<gene>
    <name evidence="11" type="ORF">GCM10011509_00070</name>
</gene>
<feature type="transmembrane region" description="Helical" evidence="9">
    <location>
        <begin position="261"/>
        <end position="282"/>
    </location>
</feature>
<keyword evidence="12" id="KW-1185">Reference proteome</keyword>
<evidence type="ECO:0000256" key="2">
    <source>
        <dbReference type="ARBA" id="ARBA00022475"/>
    </source>
</evidence>
<feature type="compositionally biased region" description="Low complexity" evidence="8">
    <location>
        <begin position="542"/>
        <end position="555"/>
    </location>
</feature>
<dbReference type="Pfam" id="PF01757">
    <property type="entry name" value="Acyl_transf_3"/>
    <property type="match status" value="1"/>
</dbReference>
<feature type="region of interest" description="Disordered" evidence="8">
    <location>
        <begin position="1"/>
        <end position="98"/>
    </location>
</feature>
<feature type="compositionally biased region" description="Basic and acidic residues" evidence="8">
    <location>
        <begin position="39"/>
        <end position="52"/>
    </location>
</feature>
<keyword evidence="6 9" id="KW-0472">Membrane</keyword>
<evidence type="ECO:0000256" key="3">
    <source>
        <dbReference type="ARBA" id="ARBA00022679"/>
    </source>
</evidence>
<feature type="transmembrane region" description="Helical" evidence="9">
    <location>
        <begin position="129"/>
        <end position="148"/>
    </location>
</feature>
<dbReference type="Gene3D" id="3.40.50.1110">
    <property type="entry name" value="SGNH hydrolase"/>
    <property type="match status" value="1"/>
</dbReference>
<dbReference type="InterPro" id="IPR002656">
    <property type="entry name" value="Acyl_transf_3_dom"/>
</dbReference>
<dbReference type="InterPro" id="IPR050879">
    <property type="entry name" value="Acyltransferase_3"/>
</dbReference>
<feature type="transmembrane region" description="Helical" evidence="9">
    <location>
        <begin position="351"/>
        <end position="374"/>
    </location>
</feature>
<feature type="transmembrane region" description="Helical" evidence="9">
    <location>
        <begin position="328"/>
        <end position="345"/>
    </location>
</feature>
<keyword evidence="7" id="KW-0012">Acyltransferase</keyword>
<dbReference type="Proteomes" id="UP000662111">
    <property type="component" value="Unassembled WGS sequence"/>
</dbReference>
<dbReference type="SUPFAM" id="SSF52266">
    <property type="entry name" value="SGNH hydrolase"/>
    <property type="match status" value="1"/>
</dbReference>
<name>A0ABQ2F3G8_9MICO</name>
<feature type="transmembrane region" description="Helical" evidence="9">
    <location>
        <begin position="475"/>
        <end position="494"/>
    </location>
</feature>
<keyword evidence="2" id="KW-1003">Cell membrane</keyword>
<evidence type="ECO:0000256" key="4">
    <source>
        <dbReference type="ARBA" id="ARBA00022692"/>
    </source>
</evidence>
<evidence type="ECO:0000313" key="12">
    <source>
        <dbReference type="Proteomes" id="UP000662111"/>
    </source>
</evidence>
<comment type="subcellular location">
    <subcellularLocation>
        <location evidence="1">Cell membrane</location>
        <topology evidence="1">Multi-pass membrane protein</topology>
    </subcellularLocation>
</comment>
<accession>A0ABQ2F3G8</accession>
<feature type="transmembrane region" description="Helical" evidence="9">
    <location>
        <begin position="238"/>
        <end position="254"/>
    </location>
</feature>
<evidence type="ECO:0000256" key="7">
    <source>
        <dbReference type="ARBA" id="ARBA00023315"/>
    </source>
</evidence>
<evidence type="ECO:0000256" key="1">
    <source>
        <dbReference type="ARBA" id="ARBA00004651"/>
    </source>
</evidence>
<evidence type="ECO:0000313" key="11">
    <source>
        <dbReference type="EMBL" id="GGK55759.1"/>
    </source>
</evidence>
<feature type="transmembrane region" description="Helical" evidence="9">
    <location>
        <begin position="288"/>
        <end position="308"/>
    </location>
</feature>
<evidence type="ECO:0000259" key="10">
    <source>
        <dbReference type="Pfam" id="PF01757"/>
    </source>
</evidence>
<feature type="transmembrane region" description="Helical" evidence="9">
    <location>
        <begin position="169"/>
        <end position="187"/>
    </location>
</feature>
<feature type="compositionally biased region" description="Low complexity" evidence="8">
    <location>
        <begin position="515"/>
        <end position="527"/>
    </location>
</feature>
<evidence type="ECO:0000256" key="8">
    <source>
        <dbReference type="SAM" id="MobiDB-lite"/>
    </source>
</evidence>
<comment type="caution">
    <text evidence="11">The sequence shown here is derived from an EMBL/GenBank/DDBJ whole genome shotgun (WGS) entry which is preliminary data.</text>
</comment>
<keyword evidence="5 9" id="KW-1133">Transmembrane helix</keyword>
<evidence type="ECO:0000256" key="9">
    <source>
        <dbReference type="SAM" id="Phobius"/>
    </source>
</evidence>
<feature type="compositionally biased region" description="Polar residues" evidence="8">
    <location>
        <begin position="1"/>
        <end position="10"/>
    </location>
</feature>
<feature type="transmembrane region" description="Helical" evidence="9">
    <location>
        <begin position="422"/>
        <end position="443"/>
    </location>
</feature>
<dbReference type="PANTHER" id="PTHR23028:SF53">
    <property type="entry name" value="ACYL_TRANSF_3 DOMAIN-CONTAINING PROTEIN"/>
    <property type="match status" value="1"/>
</dbReference>
<protein>
    <recommendedName>
        <fullName evidence="10">Acyltransferase 3 domain-containing protein</fullName>
    </recommendedName>
</protein>
<dbReference type="InterPro" id="IPR036514">
    <property type="entry name" value="SGNH_hydro_sf"/>
</dbReference>
<proteinExistence type="predicted"/>
<reference evidence="12" key="1">
    <citation type="journal article" date="2019" name="Int. J. Syst. Evol. Microbiol.">
        <title>The Global Catalogue of Microorganisms (GCM) 10K type strain sequencing project: providing services to taxonomists for standard genome sequencing and annotation.</title>
        <authorList>
            <consortium name="The Broad Institute Genomics Platform"/>
            <consortium name="The Broad Institute Genome Sequencing Center for Infectious Disease"/>
            <person name="Wu L."/>
            <person name="Ma J."/>
        </authorList>
    </citation>
    <scope>NUCLEOTIDE SEQUENCE [LARGE SCALE GENOMIC DNA]</scope>
    <source>
        <strain evidence="12">CGMCC 1.5362</strain>
    </source>
</reference>
<keyword evidence="4 9" id="KW-0812">Transmembrane</keyword>
<dbReference type="EMBL" id="BMLB01000001">
    <property type="protein sequence ID" value="GGK55759.1"/>
    <property type="molecule type" value="Genomic_DNA"/>
</dbReference>
<dbReference type="PANTHER" id="PTHR23028">
    <property type="entry name" value="ACETYLTRANSFERASE"/>
    <property type="match status" value="1"/>
</dbReference>
<evidence type="ECO:0000256" key="6">
    <source>
        <dbReference type="ARBA" id="ARBA00023136"/>
    </source>
</evidence>
<feature type="compositionally biased region" description="Polar residues" evidence="8">
    <location>
        <begin position="496"/>
        <end position="514"/>
    </location>
</feature>
<sequence length="783" mass="82445">MSVQPTNEPSPGTGAPLDAAWQDVLDPVPAPRARTATARRGERALVDPDRSARSRTYRPAVARGGAVDVTAPAAAGQPGRRRPRRGGRGPEGIDPRPGHIPGLDGLRAIAIVSVLVFHFVPAALPGGYLGVDVFFVVSGFLITTLLLRELAQRGRVDLPGFWKRRARRLLPALAVVVLVSVTAARLVGGDLLVGIGRQTLGALTFTTNWLEIAAGASYFHTTSPILFINFWSLAVEEQFYLLWPLTLVVALALTRTTRQRLYAVGGIGLASAVAMAVLHTPGTDATRVYYGTDTHLMGLMAGAVLALAWADPTHRAGLRSAVWRRWRWAAVLGSLLVLGALMRWMDESSPLTFRGGILLASLATVVLVAGLLESPGPWRTAMQLAPLRWLGERSYGIYLWHWPVLILAGALVPYAVGTTRGWVVLGSALVTTLLLSELSLRVVERPVRRHGLRASVRSLGRWLRTPWQVSRTPRVVASVVALMLVLTGVAVATAPEKSSTQQQIEDTESRLNGTSAASGAGSAVEAGTDGIGSGAELGQAPGDAAAAEEGSRAAGAGLGLGQVDAEGGEAGSEQGSEDTAADDARPTEEGADAEEPAAPAPADAVEVNGSAFSPDVDGLLVPSGETITAFGDSLVVTSADGLTHRFPGIGYVAQSNRQWRDAPAVLEQALAEGAVRDNVVLHLGTNAGVDEQGLRAALEAFGPERNVVVMNLFVNASFTAGSNATIEAVVAEHPNAVVGDWHGTISEQPQVLQADKVHPDMDGMHVYAEVVARAFDELARRGR</sequence>
<feature type="transmembrane region" description="Helical" evidence="9">
    <location>
        <begin position="395"/>
        <end position="416"/>
    </location>
</feature>
<keyword evidence="3" id="KW-0808">Transferase</keyword>
<feature type="region of interest" description="Disordered" evidence="8">
    <location>
        <begin position="495"/>
        <end position="600"/>
    </location>
</feature>